<dbReference type="PANTHER" id="PTHR10913:SF45">
    <property type="entry name" value="FOLLISTATIN, ISOFORM A-RELATED"/>
    <property type="match status" value="1"/>
</dbReference>
<accession>A0A0N7L635</accession>
<dbReference type="Proteomes" id="UP000054928">
    <property type="component" value="Unassembled WGS sequence"/>
</dbReference>
<sequence length="252" mass="28161">MKLSVTFTFFAVTVMSSCATASVVDNHHENAIVSHQNALSCTDAQCDDDYAPVCGFDDKTYPNACIFQATNCHTNVTMAYLGPCRDKFVDNERVHSSASATSSSGKTPLLRDRTQSANEERGVPLPKNQAIPLIPKGTIEYSLQRSVINSAINDAQLLSASVHPYNYLEALHDKNATLYWQVYGFLNFWYKWLHTRSVHTVDEAANMQTVLANIDRIAQMRLAQLPPSIYSKYLSYANLFNNHSVKKVITEI</sequence>
<evidence type="ECO:0000256" key="4">
    <source>
        <dbReference type="SAM" id="MobiDB-lite"/>
    </source>
</evidence>
<dbReference type="CDD" id="cd00104">
    <property type="entry name" value="KAZAL_FS"/>
    <property type="match status" value="1"/>
</dbReference>
<dbReference type="SMART" id="SM00280">
    <property type="entry name" value="KAZAL"/>
    <property type="match status" value="1"/>
</dbReference>
<evidence type="ECO:0000313" key="7">
    <source>
        <dbReference type="EMBL" id="CEG43171.1"/>
    </source>
</evidence>
<feature type="region of interest" description="Disordered" evidence="4">
    <location>
        <begin position="95"/>
        <end position="123"/>
    </location>
</feature>
<dbReference type="OrthoDB" id="126772at2759"/>
<evidence type="ECO:0000313" key="8">
    <source>
        <dbReference type="Proteomes" id="UP000054928"/>
    </source>
</evidence>
<dbReference type="PROSITE" id="PS51465">
    <property type="entry name" value="KAZAL_2"/>
    <property type="match status" value="1"/>
</dbReference>
<keyword evidence="1" id="KW-0646">Protease inhibitor</keyword>
<evidence type="ECO:0000259" key="6">
    <source>
        <dbReference type="PROSITE" id="PS51465"/>
    </source>
</evidence>
<dbReference type="PANTHER" id="PTHR10913">
    <property type="entry name" value="FOLLISTATIN-RELATED"/>
    <property type="match status" value="1"/>
</dbReference>
<keyword evidence="5" id="KW-0732">Signal</keyword>
<evidence type="ECO:0000256" key="3">
    <source>
        <dbReference type="ARBA" id="ARBA00023157"/>
    </source>
</evidence>
<keyword evidence="3" id="KW-1015">Disulfide bond</keyword>
<dbReference type="Pfam" id="PF07648">
    <property type="entry name" value="Kazal_2"/>
    <property type="match status" value="1"/>
</dbReference>
<feature type="compositionally biased region" description="Basic and acidic residues" evidence="4">
    <location>
        <begin position="109"/>
        <end position="122"/>
    </location>
</feature>
<keyword evidence="2" id="KW-0722">Serine protease inhibitor</keyword>
<proteinExistence type="predicted"/>
<dbReference type="GO" id="GO:0030154">
    <property type="term" value="P:cell differentiation"/>
    <property type="evidence" value="ECO:0007669"/>
    <property type="project" value="TreeGrafter"/>
</dbReference>
<feature type="domain" description="Kazal-like" evidence="6">
    <location>
        <begin position="35"/>
        <end position="86"/>
    </location>
</feature>
<dbReference type="RefSeq" id="XP_024579540.1">
    <property type="nucleotide sequence ID" value="XM_024729132.1"/>
</dbReference>
<dbReference type="GO" id="GO:0005576">
    <property type="term" value="C:extracellular region"/>
    <property type="evidence" value="ECO:0007669"/>
    <property type="project" value="TreeGrafter"/>
</dbReference>
<dbReference type="GeneID" id="36408440"/>
<feature type="chain" id="PRO_5006015103" evidence="5">
    <location>
        <begin position="22"/>
        <end position="252"/>
    </location>
</feature>
<protein>
    <submittedName>
        <fullName evidence="7">RxLR-like protein</fullName>
    </submittedName>
</protein>
<dbReference type="InterPro" id="IPR002350">
    <property type="entry name" value="Kazal_dom"/>
</dbReference>
<feature type="signal peptide" evidence="5">
    <location>
        <begin position="1"/>
        <end position="21"/>
    </location>
</feature>
<dbReference type="InterPro" id="IPR050653">
    <property type="entry name" value="Prot_Inhib_GrowthFact_Antg"/>
</dbReference>
<evidence type="ECO:0000256" key="1">
    <source>
        <dbReference type="ARBA" id="ARBA00022690"/>
    </source>
</evidence>
<reference evidence="8" key="1">
    <citation type="submission" date="2014-09" db="EMBL/GenBank/DDBJ databases">
        <authorList>
            <person name="Sharma Rahul"/>
            <person name="Thines Marco"/>
        </authorList>
    </citation>
    <scope>NUCLEOTIDE SEQUENCE [LARGE SCALE GENOMIC DNA]</scope>
</reference>
<dbReference type="PROSITE" id="PS51257">
    <property type="entry name" value="PROKAR_LIPOPROTEIN"/>
    <property type="match status" value="1"/>
</dbReference>
<dbReference type="InterPro" id="IPR036058">
    <property type="entry name" value="Kazal_dom_sf"/>
</dbReference>
<dbReference type="SUPFAM" id="SSF100895">
    <property type="entry name" value="Kazal-type serine protease inhibitors"/>
    <property type="match status" value="1"/>
</dbReference>
<evidence type="ECO:0000256" key="2">
    <source>
        <dbReference type="ARBA" id="ARBA00022900"/>
    </source>
</evidence>
<keyword evidence="8" id="KW-1185">Reference proteome</keyword>
<evidence type="ECO:0000256" key="5">
    <source>
        <dbReference type="SAM" id="SignalP"/>
    </source>
</evidence>
<dbReference type="EMBL" id="CCYD01000653">
    <property type="protein sequence ID" value="CEG43171.1"/>
    <property type="molecule type" value="Genomic_DNA"/>
</dbReference>
<name>A0A0N7L635_PLAHL</name>
<organism evidence="7 8">
    <name type="scientific">Plasmopara halstedii</name>
    <name type="common">Downy mildew of sunflower</name>
    <dbReference type="NCBI Taxonomy" id="4781"/>
    <lineage>
        <taxon>Eukaryota</taxon>
        <taxon>Sar</taxon>
        <taxon>Stramenopiles</taxon>
        <taxon>Oomycota</taxon>
        <taxon>Peronosporomycetes</taxon>
        <taxon>Peronosporales</taxon>
        <taxon>Peronosporaceae</taxon>
        <taxon>Plasmopara</taxon>
    </lineage>
</organism>
<dbReference type="Gene3D" id="3.30.60.30">
    <property type="match status" value="1"/>
</dbReference>
<dbReference type="AlphaFoldDB" id="A0A0N7L635"/>